<protein>
    <submittedName>
        <fullName evidence="3">NTP transferase domain-containing protein</fullName>
    </submittedName>
</protein>
<dbReference type="OrthoDB" id="9779263at2"/>
<dbReference type="InterPro" id="IPR029044">
    <property type="entry name" value="Nucleotide-diphossugar_trans"/>
</dbReference>
<organism evidence="3 4">
    <name type="scientific">Croceibacterium xixiisoli</name>
    <dbReference type="NCBI Taxonomy" id="1476466"/>
    <lineage>
        <taxon>Bacteria</taxon>
        <taxon>Pseudomonadati</taxon>
        <taxon>Pseudomonadota</taxon>
        <taxon>Alphaproteobacteria</taxon>
        <taxon>Sphingomonadales</taxon>
        <taxon>Erythrobacteraceae</taxon>
        <taxon>Croceibacterium</taxon>
    </lineage>
</organism>
<dbReference type="SUPFAM" id="SSF53448">
    <property type="entry name" value="Nucleotide-diphospho-sugar transferases"/>
    <property type="match status" value="1"/>
</dbReference>
<dbReference type="Pfam" id="PF12804">
    <property type="entry name" value="NTP_transf_3"/>
    <property type="match status" value="1"/>
</dbReference>
<dbReference type="PANTHER" id="PTHR43777">
    <property type="entry name" value="MOLYBDENUM COFACTOR CYTIDYLYLTRANSFERASE"/>
    <property type="match status" value="1"/>
</dbReference>
<dbReference type="Proteomes" id="UP000469430">
    <property type="component" value="Unassembled WGS sequence"/>
</dbReference>
<dbReference type="EMBL" id="WTYJ01000002">
    <property type="protein sequence ID" value="MXO99168.1"/>
    <property type="molecule type" value="Genomic_DNA"/>
</dbReference>
<name>A0A6I4TWZ6_9SPHN</name>
<feature type="domain" description="MobA-like NTP transferase" evidence="2">
    <location>
        <begin position="9"/>
        <end position="159"/>
    </location>
</feature>
<evidence type="ECO:0000256" key="1">
    <source>
        <dbReference type="ARBA" id="ARBA00022842"/>
    </source>
</evidence>
<keyword evidence="4" id="KW-1185">Reference proteome</keyword>
<evidence type="ECO:0000313" key="3">
    <source>
        <dbReference type="EMBL" id="MXO99168.1"/>
    </source>
</evidence>
<keyword evidence="1" id="KW-0460">Magnesium</keyword>
<accession>A0A6I4TWZ6</accession>
<dbReference type="PANTHER" id="PTHR43777:SF1">
    <property type="entry name" value="MOLYBDENUM COFACTOR CYTIDYLYLTRANSFERASE"/>
    <property type="match status" value="1"/>
</dbReference>
<comment type="caution">
    <text evidence="3">The sequence shown here is derived from an EMBL/GenBank/DDBJ whole genome shotgun (WGS) entry which is preliminary data.</text>
</comment>
<proteinExistence type="predicted"/>
<keyword evidence="3" id="KW-0808">Transferase</keyword>
<evidence type="ECO:0000313" key="4">
    <source>
        <dbReference type="Proteomes" id="UP000469430"/>
    </source>
</evidence>
<dbReference type="Gene3D" id="3.90.550.10">
    <property type="entry name" value="Spore Coat Polysaccharide Biosynthesis Protein SpsA, Chain A"/>
    <property type="match status" value="1"/>
</dbReference>
<dbReference type="InterPro" id="IPR025877">
    <property type="entry name" value="MobA-like_NTP_Trfase"/>
</dbReference>
<sequence>MAEADVLVAVLAAGRASRFGGGKLDADCAGRPLGRYVLDAAQAAGLPAGVVVTGPEGCWFGEGWDCLINPDPAAGLASSLAITAQLAIERGARALLLLLADMPLISPAFLRDLSRTPAPAATRYPGGQPGAPALFGAGMLPDLVRLTGDRGAASLLNSQPDLTLLDPPPQMLFDVDTVEDLAQAATIIAAGTRLQP</sequence>
<dbReference type="AlphaFoldDB" id="A0A6I4TWZ6"/>
<dbReference type="GO" id="GO:0016779">
    <property type="term" value="F:nucleotidyltransferase activity"/>
    <property type="evidence" value="ECO:0007669"/>
    <property type="project" value="UniProtKB-ARBA"/>
</dbReference>
<evidence type="ECO:0000259" key="2">
    <source>
        <dbReference type="Pfam" id="PF12804"/>
    </source>
</evidence>
<gene>
    <name evidence="3" type="ORF">GRI97_09220</name>
</gene>
<dbReference type="CDD" id="cd04182">
    <property type="entry name" value="GT_2_like_f"/>
    <property type="match status" value="1"/>
</dbReference>
<reference evidence="3 4" key="1">
    <citation type="submission" date="2019-12" db="EMBL/GenBank/DDBJ databases">
        <title>Genomic-based taxomic classification of the family Erythrobacteraceae.</title>
        <authorList>
            <person name="Xu L."/>
        </authorList>
    </citation>
    <scope>NUCLEOTIDE SEQUENCE [LARGE SCALE GENOMIC DNA]</scope>
    <source>
        <strain evidence="3 4">S36</strain>
    </source>
</reference>
<dbReference type="RefSeq" id="WP_161390915.1">
    <property type="nucleotide sequence ID" value="NZ_JBHSCP010000001.1"/>
</dbReference>